<dbReference type="EMBL" id="MU266707">
    <property type="protein sequence ID" value="KAH7919001.1"/>
    <property type="molecule type" value="Genomic_DNA"/>
</dbReference>
<organism evidence="1 2">
    <name type="scientific">Leucogyrophana mollusca</name>
    <dbReference type="NCBI Taxonomy" id="85980"/>
    <lineage>
        <taxon>Eukaryota</taxon>
        <taxon>Fungi</taxon>
        <taxon>Dikarya</taxon>
        <taxon>Basidiomycota</taxon>
        <taxon>Agaricomycotina</taxon>
        <taxon>Agaricomycetes</taxon>
        <taxon>Agaricomycetidae</taxon>
        <taxon>Boletales</taxon>
        <taxon>Boletales incertae sedis</taxon>
        <taxon>Leucogyrophana</taxon>
    </lineage>
</organism>
<keyword evidence="2" id="KW-1185">Reference proteome</keyword>
<proteinExistence type="predicted"/>
<name>A0ACB8B005_9AGAM</name>
<gene>
    <name evidence="1" type="ORF">BV22DRAFT_1051364</name>
</gene>
<protein>
    <submittedName>
        <fullName evidence="1">Uncharacterized protein</fullName>
    </submittedName>
</protein>
<accession>A0ACB8B005</accession>
<evidence type="ECO:0000313" key="2">
    <source>
        <dbReference type="Proteomes" id="UP000790709"/>
    </source>
</evidence>
<dbReference type="Proteomes" id="UP000790709">
    <property type="component" value="Unassembled WGS sequence"/>
</dbReference>
<comment type="caution">
    <text evidence="1">The sequence shown here is derived from an EMBL/GenBank/DDBJ whole genome shotgun (WGS) entry which is preliminary data.</text>
</comment>
<reference evidence="1" key="1">
    <citation type="journal article" date="2021" name="New Phytol.">
        <title>Evolutionary innovations through gain and loss of genes in the ectomycorrhizal Boletales.</title>
        <authorList>
            <person name="Wu G."/>
            <person name="Miyauchi S."/>
            <person name="Morin E."/>
            <person name="Kuo A."/>
            <person name="Drula E."/>
            <person name="Varga T."/>
            <person name="Kohler A."/>
            <person name="Feng B."/>
            <person name="Cao Y."/>
            <person name="Lipzen A."/>
            <person name="Daum C."/>
            <person name="Hundley H."/>
            <person name="Pangilinan J."/>
            <person name="Johnson J."/>
            <person name="Barry K."/>
            <person name="LaButti K."/>
            <person name="Ng V."/>
            <person name="Ahrendt S."/>
            <person name="Min B."/>
            <person name="Choi I.G."/>
            <person name="Park H."/>
            <person name="Plett J.M."/>
            <person name="Magnuson J."/>
            <person name="Spatafora J.W."/>
            <person name="Nagy L.G."/>
            <person name="Henrissat B."/>
            <person name="Grigoriev I.V."/>
            <person name="Yang Z.L."/>
            <person name="Xu J."/>
            <person name="Martin F.M."/>
        </authorList>
    </citation>
    <scope>NUCLEOTIDE SEQUENCE</scope>
    <source>
        <strain evidence="1">KUC20120723A-06</strain>
    </source>
</reference>
<evidence type="ECO:0000313" key="1">
    <source>
        <dbReference type="EMBL" id="KAH7919001.1"/>
    </source>
</evidence>
<feature type="non-terminal residue" evidence="1">
    <location>
        <position position="516"/>
    </location>
</feature>
<sequence>MDVDSDNESSASSGSTSTIRNAVMQETAVPSIGQSKRKAIPESPFDENIHSRKSRKENLEKAKNWKSMVNMIGFSTASPQDPSKPITGVIPDIFGPGAKANNPVKALPRRPRSKVSTGTRSRRSSAANSRESSVSSNRSASVSSQSPTGSSAPPDLTAVSEEPCAEDDMEFEVEGQSVEQPHLAYEQDSDASTSYETASRASPSPTELQNANGYKKGKGKEKATNGDAVEDNIGRLQAAEFNFVAPTALDQGPPTSTTTSDQPPASGDTGISAMLGYVSHGFQLLTTAIHTQSQSPTQHALAKEVAALRKAFEQTNSQRTEPLSIEEDVTMKPPPRKGPNAKKKPVFVPVSESESENDDPPRKPHRNDDLNNFTASKRLRLLSRRNISDLKYLKTIQGRCKLTDEQREAFETRHEDCIKITADNFRLDLIDDRDSLFNTEAVHVFATSFLDKVVNHGWYPNPGINAKYRDVDEIATAFYSHLKHVKARYSEQTAKDSSKKVYNRQRDTARSGRKGR</sequence>